<proteinExistence type="predicted"/>
<dbReference type="Proteomes" id="UP000001816">
    <property type="component" value="Chromosome"/>
</dbReference>
<name>Q9A5G7_CAUVC</name>
<dbReference type="HOGENOM" id="CLU_1243922_0_0_5"/>
<dbReference type="eggNOG" id="ENOG502ZRYG">
    <property type="taxonomic scope" value="Bacteria"/>
</dbReference>
<dbReference type="EMBL" id="AE005673">
    <property type="protein sequence ID" value="AAK24451.1"/>
    <property type="molecule type" value="Genomic_DNA"/>
</dbReference>
<dbReference type="KEGG" id="ccr:CC_2480"/>
<reference evidence="1 2" key="1">
    <citation type="journal article" date="2001" name="Proc. Natl. Acad. Sci. U.S.A.">
        <title>Complete genome sequence of Caulobacter crescentus.</title>
        <authorList>
            <person name="Nierman W.C."/>
            <person name="Feldblyum T.V."/>
            <person name="Laub M.T."/>
            <person name="Paulsen I.T."/>
            <person name="Nelson K.E."/>
            <person name="Eisen J.A."/>
            <person name="Heidelberg J.F."/>
            <person name="Alley M.R."/>
            <person name="Ohta N."/>
            <person name="Maddock J.R."/>
            <person name="Potocka I."/>
            <person name="Nelson W.C."/>
            <person name="Newton A."/>
            <person name="Stephens C."/>
            <person name="Phadke N.D."/>
            <person name="Ely B."/>
            <person name="DeBoy R.T."/>
            <person name="Dodson R.J."/>
            <person name="Durkin A.S."/>
            <person name="Gwinn M.L."/>
            <person name="Haft D.H."/>
            <person name="Kolonay J.F."/>
            <person name="Smit J."/>
            <person name="Craven M.B."/>
            <person name="Khouri H."/>
            <person name="Shetty J."/>
            <person name="Berry K."/>
            <person name="Utterback T."/>
            <person name="Tran K."/>
            <person name="Wolf A."/>
            <person name="Vamathevan J."/>
            <person name="Ermolaeva M."/>
            <person name="White O."/>
            <person name="Salzberg S.L."/>
            <person name="Venter J.C."/>
            <person name="Shapiro L."/>
            <person name="Fraser C.M."/>
        </authorList>
    </citation>
    <scope>NUCLEOTIDE SEQUENCE [LARGE SCALE GENOMIC DNA]</scope>
    <source>
        <strain evidence="2">ATCC 19089 / CB15</strain>
    </source>
</reference>
<evidence type="ECO:0000313" key="2">
    <source>
        <dbReference type="Proteomes" id="UP000001816"/>
    </source>
</evidence>
<dbReference type="STRING" id="190650.CC_2480"/>
<dbReference type="PIR" id="G87556">
    <property type="entry name" value="G87556"/>
</dbReference>
<gene>
    <name evidence="1" type="ordered locus">CC_2480</name>
</gene>
<dbReference type="PATRIC" id="fig|190650.5.peg.2498"/>
<protein>
    <submittedName>
        <fullName evidence="1">Uncharacterized protein</fullName>
    </submittedName>
</protein>
<sequence length="253" mass="28472">MRGKELARLLLQELLIVRIVEIHWNLPDCALWRVTEGTLNDVHAKGKIDPASRISGSYAYSFTSSDPSRAMAKTVFQKNQRVWVDSVGCWAVVERIVPVWAKGFDEPVRVTYDVGLGREFQAQELKPEDKVDPQESGMASNWRVLRARNKWQQEGDCAHHPYPGTYPVVVTDPNDWGGWRTPGAEYDRDPYKMEYQARLIASAPRLQAIAREILTLVADNPEDAPPALSALAEKVMTVERYLQESPSAPPSGD</sequence>
<evidence type="ECO:0000313" key="1">
    <source>
        <dbReference type="EMBL" id="AAK24451.1"/>
    </source>
</evidence>
<dbReference type="BioCyc" id="CAULO:CC2480-MONOMER"/>
<keyword evidence="2" id="KW-1185">Reference proteome</keyword>
<dbReference type="AlphaFoldDB" id="Q9A5G7"/>
<dbReference type="EnsemblBacteria" id="AAK24451">
    <property type="protein sequence ID" value="AAK24451"/>
    <property type="gene ID" value="CC_2480"/>
</dbReference>
<dbReference type="SMR" id="Q9A5G7"/>
<accession>Q9A5G7</accession>
<organism evidence="1 2">
    <name type="scientific">Caulobacter vibrioides (strain ATCC 19089 / CIP 103742 / CB 15)</name>
    <name type="common">Caulobacter crescentus</name>
    <dbReference type="NCBI Taxonomy" id="190650"/>
    <lineage>
        <taxon>Bacteria</taxon>
        <taxon>Pseudomonadati</taxon>
        <taxon>Pseudomonadota</taxon>
        <taxon>Alphaproteobacteria</taxon>
        <taxon>Caulobacterales</taxon>
        <taxon>Caulobacteraceae</taxon>
        <taxon>Caulobacter</taxon>
    </lineage>
</organism>